<reference evidence="2 3" key="1">
    <citation type="journal article" date="2023" name="Hortic Res">
        <title>The complete reference genome for grapevine (Vitis vinifera L.) genetics and breeding.</title>
        <authorList>
            <person name="Shi X."/>
            <person name="Cao S."/>
            <person name="Wang X."/>
            <person name="Huang S."/>
            <person name="Wang Y."/>
            <person name="Liu Z."/>
            <person name="Liu W."/>
            <person name="Leng X."/>
            <person name="Peng Y."/>
            <person name="Wang N."/>
            <person name="Wang Y."/>
            <person name="Ma Z."/>
            <person name="Xu X."/>
            <person name="Zhang F."/>
            <person name="Xue H."/>
            <person name="Zhong H."/>
            <person name="Wang Y."/>
            <person name="Zhang K."/>
            <person name="Velt A."/>
            <person name="Avia K."/>
            <person name="Holtgrawe D."/>
            <person name="Grimplet J."/>
            <person name="Matus J.T."/>
            <person name="Ware D."/>
            <person name="Wu X."/>
            <person name="Wang H."/>
            <person name="Liu C."/>
            <person name="Fang Y."/>
            <person name="Rustenholz C."/>
            <person name="Cheng Z."/>
            <person name="Xiao H."/>
            <person name="Zhou Y."/>
        </authorList>
    </citation>
    <scope>NUCLEOTIDE SEQUENCE [LARGE SCALE GENOMIC DNA]</scope>
    <source>
        <strain evidence="3">cv. Pinot noir / PN40024</strain>
        <tissue evidence="2">Leaf</tissue>
    </source>
</reference>
<evidence type="ECO:0000313" key="3">
    <source>
        <dbReference type="Proteomes" id="UP001227230"/>
    </source>
</evidence>
<dbReference type="Proteomes" id="UP001227230">
    <property type="component" value="Chromosome 8"/>
</dbReference>
<feature type="region of interest" description="Disordered" evidence="1">
    <location>
        <begin position="82"/>
        <end position="103"/>
    </location>
</feature>
<evidence type="ECO:0000313" key="2">
    <source>
        <dbReference type="EMBL" id="WJZ92358.1"/>
    </source>
</evidence>
<proteinExistence type="predicted"/>
<protein>
    <submittedName>
        <fullName evidence="2">Uncharacterized protein</fullName>
    </submittedName>
</protein>
<gene>
    <name evidence="2" type="ORF">VitviT2T_011360</name>
</gene>
<organism evidence="2 3">
    <name type="scientific">Vitis vinifera</name>
    <name type="common">Grape</name>
    <dbReference type="NCBI Taxonomy" id="29760"/>
    <lineage>
        <taxon>Eukaryota</taxon>
        <taxon>Viridiplantae</taxon>
        <taxon>Streptophyta</taxon>
        <taxon>Embryophyta</taxon>
        <taxon>Tracheophyta</taxon>
        <taxon>Spermatophyta</taxon>
        <taxon>Magnoliopsida</taxon>
        <taxon>eudicotyledons</taxon>
        <taxon>Gunneridae</taxon>
        <taxon>Pentapetalae</taxon>
        <taxon>rosids</taxon>
        <taxon>Vitales</taxon>
        <taxon>Vitaceae</taxon>
        <taxon>Viteae</taxon>
        <taxon>Vitis</taxon>
    </lineage>
</organism>
<accession>A0ABY9CAS4</accession>
<sequence length="103" mass="11645">MHEKGGGRTIEKQDRQSHQGKKTRDVIKNVGFLLSVDECKIGSHTIEKEGSNSTAPLEERKVPIEPHHWRIGKFQLNRTIGGEECSNSATPSDERKIPTQLYH</sequence>
<name>A0ABY9CAS4_VITVI</name>
<evidence type="ECO:0000256" key="1">
    <source>
        <dbReference type="SAM" id="MobiDB-lite"/>
    </source>
</evidence>
<feature type="region of interest" description="Disordered" evidence="1">
    <location>
        <begin position="1"/>
        <end position="24"/>
    </location>
</feature>
<keyword evidence="3" id="KW-1185">Reference proteome</keyword>
<dbReference type="EMBL" id="CP126655">
    <property type="protein sequence ID" value="WJZ92358.1"/>
    <property type="molecule type" value="Genomic_DNA"/>
</dbReference>